<proteinExistence type="predicted"/>
<dbReference type="EMBL" id="VUJX02000007">
    <property type="protein sequence ID" value="KAL0933889.1"/>
    <property type="molecule type" value="Genomic_DNA"/>
</dbReference>
<name>A0ACC3YPQ5_COLTU</name>
<evidence type="ECO:0000313" key="2">
    <source>
        <dbReference type="Proteomes" id="UP000805649"/>
    </source>
</evidence>
<comment type="caution">
    <text evidence="1">The sequence shown here is derived from an EMBL/GenBank/DDBJ whole genome shotgun (WGS) entry which is preliminary data.</text>
</comment>
<sequence length="472" mass="53434">MLTQRHKTSVMHLTPPINWDISGTEMERTMFHHVHNCTVPDFGASTPLAKLWSNYILPLGYYSDSVKHAVVALGVAHRAFLEDPFYGMQGADNALALSDLASRHYRKAVAEAIQIMADPSPVNIRITLICCLIFVCYEIVRGQFDKAVQHLRSGAKVLESIHQAAVAHRRDPDSVSGYDKCLAETVDKHFNQLCDIAGMFSCMGVDASMLIEDHVVPDLSFFVQEEDKDQTKPFINVSEARYQLHLVEVRFAEAFEEPWPCSDASTCKVCPSEASSKGSPESISSRKAEWEEAETQFNIWGARFDAFQEGLSERLNPEDEEELKSLRFSKKTWEVFNAYDSPCEMKNAAKGDLCGLVDMAEELLLSKTAVSRPTFSLAADAVPSLSYICAFCEDEELETRIIDILWRMKRREGMWDSQEMAKLYEQILQAKRDNTWKDEYNWESLPNLVRRMNSLSVSGNERMPVLSPMALL</sequence>
<keyword evidence="2" id="KW-1185">Reference proteome</keyword>
<protein>
    <submittedName>
        <fullName evidence="1">C6 zinc finger domain protein</fullName>
    </submittedName>
</protein>
<evidence type="ECO:0000313" key="1">
    <source>
        <dbReference type="EMBL" id="KAL0933889.1"/>
    </source>
</evidence>
<accession>A0ACC3YPQ5</accession>
<dbReference type="Proteomes" id="UP000805649">
    <property type="component" value="Unassembled WGS sequence"/>
</dbReference>
<organism evidence="1 2">
    <name type="scientific">Colletotrichum truncatum</name>
    <name type="common">Anthracnose fungus</name>
    <name type="synonym">Colletotrichum capsici</name>
    <dbReference type="NCBI Taxonomy" id="5467"/>
    <lineage>
        <taxon>Eukaryota</taxon>
        <taxon>Fungi</taxon>
        <taxon>Dikarya</taxon>
        <taxon>Ascomycota</taxon>
        <taxon>Pezizomycotina</taxon>
        <taxon>Sordariomycetes</taxon>
        <taxon>Hypocreomycetidae</taxon>
        <taxon>Glomerellales</taxon>
        <taxon>Glomerellaceae</taxon>
        <taxon>Colletotrichum</taxon>
        <taxon>Colletotrichum truncatum species complex</taxon>
    </lineage>
</organism>
<reference evidence="1 2" key="1">
    <citation type="journal article" date="2020" name="Phytopathology">
        <title>Genome Sequence Resources of Colletotrichum truncatum, C. plurivorum, C. musicola, and C. sojae: Four Species Pathogenic to Soybean (Glycine max).</title>
        <authorList>
            <person name="Rogerio F."/>
            <person name="Boufleur T.R."/>
            <person name="Ciampi-Guillardi M."/>
            <person name="Sukno S.A."/>
            <person name="Thon M.R."/>
            <person name="Massola Junior N.S."/>
            <person name="Baroncelli R."/>
        </authorList>
    </citation>
    <scope>NUCLEOTIDE SEQUENCE [LARGE SCALE GENOMIC DNA]</scope>
    <source>
        <strain evidence="1 2">CMES1059</strain>
    </source>
</reference>
<gene>
    <name evidence="1" type="ORF">CTRU02_210688</name>
</gene>